<evidence type="ECO:0000256" key="1">
    <source>
        <dbReference type="ARBA" id="ARBA00004141"/>
    </source>
</evidence>
<evidence type="ECO:0000256" key="5">
    <source>
        <dbReference type="ARBA" id="ARBA00023136"/>
    </source>
</evidence>
<accession>A0A914CER0</accession>
<keyword evidence="4" id="KW-1133">Transmembrane helix</keyword>
<evidence type="ECO:0000256" key="4">
    <source>
        <dbReference type="ARBA" id="ARBA00022989"/>
    </source>
</evidence>
<dbReference type="InterPro" id="IPR006043">
    <property type="entry name" value="NCS2"/>
</dbReference>
<evidence type="ECO:0000313" key="7">
    <source>
        <dbReference type="WBParaSite" id="ACRNAN_Path_972.g3742.t1"/>
    </source>
</evidence>
<dbReference type="GO" id="GO:0016020">
    <property type="term" value="C:membrane"/>
    <property type="evidence" value="ECO:0007669"/>
    <property type="project" value="UniProtKB-SubCell"/>
</dbReference>
<keyword evidence="6" id="KW-1185">Reference proteome</keyword>
<dbReference type="Proteomes" id="UP000887540">
    <property type="component" value="Unplaced"/>
</dbReference>
<comment type="subcellular location">
    <subcellularLocation>
        <location evidence="1">Membrane</location>
        <topology evidence="1">Multi-pass membrane protein</topology>
    </subcellularLocation>
</comment>
<protein>
    <submittedName>
        <fullName evidence="7">Uncharacterized protein</fullName>
    </submittedName>
</protein>
<dbReference type="AlphaFoldDB" id="A0A914CER0"/>
<evidence type="ECO:0000256" key="3">
    <source>
        <dbReference type="ARBA" id="ARBA00022692"/>
    </source>
</evidence>
<keyword evidence="5" id="KW-0472">Membrane</keyword>
<proteinExistence type="inferred from homology"/>
<sequence length="101" mass="11289">MDPPEGEARIDKRAAIEVLKKSPWFQVPYPGQFGMPKFHLGLFTSMLVTFLASAVEAIGGYHVLAKISEEKPPPTFVINRSTFFEGISMFMKPLKDQSSNL</sequence>
<evidence type="ECO:0000313" key="6">
    <source>
        <dbReference type="Proteomes" id="UP000887540"/>
    </source>
</evidence>
<reference evidence="7" key="1">
    <citation type="submission" date="2022-11" db="UniProtKB">
        <authorList>
            <consortium name="WormBaseParasite"/>
        </authorList>
    </citation>
    <scope>IDENTIFICATION</scope>
</reference>
<evidence type="ECO:0000256" key="2">
    <source>
        <dbReference type="ARBA" id="ARBA00008821"/>
    </source>
</evidence>
<comment type="similarity">
    <text evidence="2">Belongs to the nucleobase:cation symporter-2 (NCS2) (TC 2.A.40) family.</text>
</comment>
<dbReference type="Pfam" id="PF00860">
    <property type="entry name" value="Xan_ur_permease"/>
    <property type="match status" value="1"/>
</dbReference>
<organism evidence="6 7">
    <name type="scientific">Acrobeloides nanus</name>
    <dbReference type="NCBI Taxonomy" id="290746"/>
    <lineage>
        <taxon>Eukaryota</taxon>
        <taxon>Metazoa</taxon>
        <taxon>Ecdysozoa</taxon>
        <taxon>Nematoda</taxon>
        <taxon>Chromadorea</taxon>
        <taxon>Rhabditida</taxon>
        <taxon>Tylenchina</taxon>
        <taxon>Cephalobomorpha</taxon>
        <taxon>Cephaloboidea</taxon>
        <taxon>Cephalobidae</taxon>
        <taxon>Acrobeloides</taxon>
    </lineage>
</organism>
<keyword evidence="3" id="KW-0812">Transmembrane</keyword>
<name>A0A914CER0_9BILA</name>
<dbReference type="WBParaSite" id="ACRNAN_Path_972.g3742.t1">
    <property type="protein sequence ID" value="ACRNAN_Path_972.g3742.t1"/>
    <property type="gene ID" value="ACRNAN_Path_972.g3742"/>
</dbReference>
<dbReference type="PANTHER" id="PTHR11119">
    <property type="entry name" value="XANTHINE-URACIL / VITAMIN C PERMEASE FAMILY MEMBER"/>
    <property type="match status" value="1"/>
</dbReference>
<dbReference type="GO" id="GO:0022857">
    <property type="term" value="F:transmembrane transporter activity"/>
    <property type="evidence" value="ECO:0007669"/>
    <property type="project" value="InterPro"/>
</dbReference>